<protein>
    <recommendedName>
        <fullName evidence="3">GIY-YIG nuclease family protein</fullName>
    </recommendedName>
</protein>
<comment type="caution">
    <text evidence="1">The sequence shown here is derived from an EMBL/GenBank/DDBJ whole genome shotgun (WGS) entry which is preliminary data.</text>
</comment>
<dbReference type="CDD" id="cd00719">
    <property type="entry name" value="GIY-YIG_SF"/>
    <property type="match status" value="1"/>
</dbReference>
<name>A0ABN2W181_9ACTN</name>
<gene>
    <name evidence="1" type="ORF">GCM10009821_20090</name>
</gene>
<accession>A0ABN2W181</accession>
<evidence type="ECO:0000313" key="2">
    <source>
        <dbReference type="Proteomes" id="UP001501480"/>
    </source>
</evidence>
<dbReference type="EMBL" id="BAAAPY010000006">
    <property type="protein sequence ID" value="GAA2079816.1"/>
    <property type="molecule type" value="Genomic_DNA"/>
</dbReference>
<sequence>MLIGAYGIGCDLGVYEWNRVAGRRLLGWSAGRGDARSLADFSAGRGVYALYQDNALYYVGKTLGYGRFTGRSSDHAKASKSRHHANWNSFSWFSFDQPMDQPGADGIHALDGTWNQYDLYVEEAVGGLEAILSSASCRRQEMFAWRSTA</sequence>
<keyword evidence="2" id="KW-1185">Reference proteome</keyword>
<dbReference type="Proteomes" id="UP001501480">
    <property type="component" value="Unassembled WGS sequence"/>
</dbReference>
<reference evidence="1 2" key="1">
    <citation type="journal article" date="2019" name="Int. J. Syst. Evol. Microbiol.">
        <title>The Global Catalogue of Microorganisms (GCM) 10K type strain sequencing project: providing services to taxonomists for standard genome sequencing and annotation.</title>
        <authorList>
            <consortium name="The Broad Institute Genomics Platform"/>
            <consortium name="The Broad Institute Genome Sequencing Center for Infectious Disease"/>
            <person name="Wu L."/>
            <person name="Ma J."/>
        </authorList>
    </citation>
    <scope>NUCLEOTIDE SEQUENCE [LARGE SCALE GENOMIC DNA]</scope>
    <source>
        <strain evidence="1 2">JCM 15749</strain>
    </source>
</reference>
<evidence type="ECO:0008006" key="3">
    <source>
        <dbReference type="Google" id="ProtNLM"/>
    </source>
</evidence>
<proteinExistence type="predicted"/>
<organism evidence="1 2">
    <name type="scientific">Aeromicrobium halocynthiae</name>
    <dbReference type="NCBI Taxonomy" id="560557"/>
    <lineage>
        <taxon>Bacteria</taxon>
        <taxon>Bacillati</taxon>
        <taxon>Actinomycetota</taxon>
        <taxon>Actinomycetes</taxon>
        <taxon>Propionibacteriales</taxon>
        <taxon>Nocardioidaceae</taxon>
        <taxon>Aeromicrobium</taxon>
    </lineage>
</organism>
<evidence type="ECO:0000313" key="1">
    <source>
        <dbReference type="EMBL" id="GAA2079816.1"/>
    </source>
</evidence>
<dbReference type="RefSeq" id="WP_344327618.1">
    <property type="nucleotide sequence ID" value="NZ_BAAAPY010000006.1"/>
</dbReference>